<evidence type="ECO:0000256" key="4">
    <source>
        <dbReference type="ARBA" id="ARBA00022771"/>
    </source>
</evidence>
<dbReference type="GO" id="GO:0005634">
    <property type="term" value="C:nucleus"/>
    <property type="evidence" value="ECO:0007669"/>
    <property type="project" value="UniProtKB-SubCell"/>
</dbReference>
<dbReference type="PANTHER" id="PTHR46179:SF13">
    <property type="entry name" value="C2H2-TYPE DOMAIN-CONTAINING PROTEIN"/>
    <property type="match status" value="1"/>
</dbReference>
<dbReference type="PROSITE" id="PS00028">
    <property type="entry name" value="ZINC_FINGER_C2H2_1"/>
    <property type="match status" value="7"/>
</dbReference>
<keyword evidence="4 9" id="KW-0863">Zinc-finger</keyword>
<dbReference type="PROSITE" id="PS50157">
    <property type="entry name" value="ZINC_FINGER_C2H2_2"/>
    <property type="match status" value="7"/>
</dbReference>
<dbReference type="FunFam" id="3.30.160.60:FF:000072">
    <property type="entry name" value="zinc finger protein 143 isoform X1"/>
    <property type="match status" value="1"/>
</dbReference>
<evidence type="ECO:0000256" key="7">
    <source>
        <dbReference type="ARBA" id="ARBA00023163"/>
    </source>
</evidence>
<dbReference type="AlphaFoldDB" id="A0A409YHF3"/>
<dbReference type="SUPFAM" id="SSF57667">
    <property type="entry name" value="beta-beta-alpha zinc fingers"/>
    <property type="match status" value="4"/>
</dbReference>
<evidence type="ECO:0000256" key="9">
    <source>
        <dbReference type="PROSITE-ProRule" id="PRU00042"/>
    </source>
</evidence>
<dbReference type="GO" id="GO:0000978">
    <property type="term" value="F:RNA polymerase II cis-regulatory region sequence-specific DNA binding"/>
    <property type="evidence" value="ECO:0007669"/>
    <property type="project" value="UniProtKB-ARBA"/>
</dbReference>
<evidence type="ECO:0000313" key="12">
    <source>
        <dbReference type="EMBL" id="PPR02412.1"/>
    </source>
</evidence>
<feature type="compositionally biased region" description="Acidic residues" evidence="10">
    <location>
        <begin position="294"/>
        <end position="303"/>
    </location>
</feature>
<feature type="domain" description="C2H2-type" evidence="11">
    <location>
        <begin position="319"/>
        <end position="349"/>
    </location>
</feature>
<dbReference type="GO" id="GO:0008270">
    <property type="term" value="F:zinc ion binding"/>
    <property type="evidence" value="ECO:0007669"/>
    <property type="project" value="UniProtKB-KW"/>
</dbReference>
<dbReference type="GO" id="GO:0000981">
    <property type="term" value="F:DNA-binding transcription factor activity, RNA polymerase II-specific"/>
    <property type="evidence" value="ECO:0007669"/>
    <property type="project" value="UniProtKB-ARBA"/>
</dbReference>
<evidence type="ECO:0000256" key="2">
    <source>
        <dbReference type="ARBA" id="ARBA00022723"/>
    </source>
</evidence>
<dbReference type="FunFam" id="3.30.160.60:FF:002343">
    <property type="entry name" value="Zinc finger protein 33A"/>
    <property type="match status" value="1"/>
</dbReference>
<dbReference type="InParanoid" id="A0A409YHF3"/>
<proteinExistence type="predicted"/>
<protein>
    <recommendedName>
        <fullName evidence="11">C2H2-type domain-containing protein</fullName>
    </recommendedName>
</protein>
<comment type="caution">
    <text evidence="12">The sequence shown here is derived from an EMBL/GenBank/DDBJ whole genome shotgun (WGS) entry which is preliminary data.</text>
</comment>
<organism evidence="12 13">
    <name type="scientific">Gymnopilus dilepis</name>
    <dbReference type="NCBI Taxonomy" id="231916"/>
    <lineage>
        <taxon>Eukaryota</taxon>
        <taxon>Fungi</taxon>
        <taxon>Dikarya</taxon>
        <taxon>Basidiomycota</taxon>
        <taxon>Agaricomycotina</taxon>
        <taxon>Agaricomycetes</taxon>
        <taxon>Agaricomycetidae</taxon>
        <taxon>Agaricales</taxon>
        <taxon>Agaricineae</taxon>
        <taxon>Hymenogastraceae</taxon>
        <taxon>Gymnopilus</taxon>
    </lineage>
</organism>
<evidence type="ECO:0000259" key="11">
    <source>
        <dbReference type="PROSITE" id="PS50157"/>
    </source>
</evidence>
<dbReference type="PANTHER" id="PTHR46179">
    <property type="entry name" value="ZINC FINGER PROTEIN"/>
    <property type="match status" value="1"/>
</dbReference>
<name>A0A409YHF3_9AGAR</name>
<reference evidence="12 13" key="1">
    <citation type="journal article" date="2018" name="Evol. Lett.">
        <title>Horizontal gene cluster transfer increased hallucinogenic mushroom diversity.</title>
        <authorList>
            <person name="Reynolds H.T."/>
            <person name="Vijayakumar V."/>
            <person name="Gluck-Thaler E."/>
            <person name="Korotkin H.B."/>
            <person name="Matheny P.B."/>
            <person name="Slot J.C."/>
        </authorList>
    </citation>
    <scope>NUCLEOTIDE SEQUENCE [LARGE SCALE GENOMIC DNA]</scope>
    <source>
        <strain evidence="12 13">SRW20</strain>
    </source>
</reference>
<gene>
    <name evidence="12" type="ORF">CVT26_011380</name>
</gene>
<dbReference type="EMBL" id="NHYE01000846">
    <property type="protein sequence ID" value="PPR02412.1"/>
    <property type="molecule type" value="Genomic_DNA"/>
</dbReference>
<dbReference type="Pfam" id="PF00096">
    <property type="entry name" value="zf-C2H2"/>
    <property type="match status" value="2"/>
</dbReference>
<accession>A0A409YHF3</accession>
<dbReference type="OrthoDB" id="427030at2759"/>
<dbReference type="InterPro" id="IPR036236">
    <property type="entry name" value="Znf_C2H2_sf"/>
</dbReference>
<dbReference type="FunCoup" id="A0A409YHF3">
    <property type="interactions" value="154"/>
</dbReference>
<evidence type="ECO:0000256" key="8">
    <source>
        <dbReference type="ARBA" id="ARBA00023242"/>
    </source>
</evidence>
<evidence type="ECO:0000256" key="5">
    <source>
        <dbReference type="ARBA" id="ARBA00022833"/>
    </source>
</evidence>
<keyword evidence="7" id="KW-0804">Transcription</keyword>
<feature type="domain" description="C2H2-type" evidence="11">
    <location>
        <begin position="72"/>
        <end position="101"/>
    </location>
</feature>
<dbReference type="Proteomes" id="UP000284706">
    <property type="component" value="Unassembled WGS sequence"/>
</dbReference>
<feature type="compositionally biased region" description="Low complexity" evidence="10">
    <location>
        <begin position="44"/>
        <end position="53"/>
    </location>
</feature>
<feature type="domain" description="C2H2-type" evidence="11">
    <location>
        <begin position="132"/>
        <end position="161"/>
    </location>
</feature>
<sequence>MKNAYQTTVLGKRKASRLDEPLVLHLKSSPIPAQSSNPGHADSDSSSPVASSSKATPILVNGTLVPKTKKCYHCTFEGCEKAYSKPSRLEEHERSHTGVRPFVCTTCGKSYLRETHLHAHSRSHLPESARPFTCERPGCEKRFWTAQHLQVHYSWHDGAKPYQCSEADCHEAFAKHHQLRAHVCEKHAPPGTKPYRCEHDGCTKSFDTNQHLRAHQKTHDGKRYTCVHANCLPKDDLEPRYFPTWSALQSHIRTDHPPTCPHPSCNGRTFSNPGNLRVHLKLHQQREAEMEIDEYLDSGDDSEQPAKKRRRGGEHGRDWKCEVAECGKDFKSRKALNTHVNVTHLGKRDFVCQHSDCGSAFGYKHLLQRHLAKVHSTGSGQDAPEEESAAEEVQVHGETTSDIDAITGYAYLKRAEVRLKEAKALRCPFPELRELVVGDVQDTIAASNSAPRSCDYVFSRAYDLRRHLSAAHDIVVEKERVDLWVRKQKKAVRPADSLDVSPDAS</sequence>
<keyword evidence="3" id="KW-0677">Repeat</keyword>
<keyword evidence="5" id="KW-0862">Zinc</keyword>
<feature type="region of interest" description="Disordered" evidence="10">
    <location>
        <begin position="377"/>
        <end position="396"/>
    </location>
</feature>
<keyword evidence="8" id="KW-0539">Nucleus</keyword>
<feature type="region of interest" description="Disordered" evidence="10">
    <location>
        <begin position="19"/>
        <end position="54"/>
    </location>
</feature>
<evidence type="ECO:0000256" key="10">
    <source>
        <dbReference type="SAM" id="MobiDB-lite"/>
    </source>
</evidence>
<comment type="subcellular location">
    <subcellularLocation>
        <location evidence="1">Nucleus</location>
    </subcellularLocation>
</comment>
<feature type="domain" description="C2H2-type" evidence="11">
    <location>
        <begin position="102"/>
        <end position="129"/>
    </location>
</feature>
<feature type="domain" description="C2H2-type" evidence="11">
    <location>
        <begin position="195"/>
        <end position="224"/>
    </location>
</feature>
<dbReference type="InterPro" id="IPR013087">
    <property type="entry name" value="Znf_C2H2_type"/>
</dbReference>
<keyword evidence="13" id="KW-1185">Reference proteome</keyword>
<dbReference type="STRING" id="231916.A0A409YHF3"/>
<keyword evidence="2" id="KW-0479">Metal-binding</keyword>
<evidence type="ECO:0000256" key="1">
    <source>
        <dbReference type="ARBA" id="ARBA00004123"/>
    </source>
</evidence>
<keyword evidence="6" id="KW-0805">Transcription regulation</keyword>
<dbReference type="SMART" id="SM00355">
    <property type="entry name" value="ZnF_C2H2"/>
    <property type="match status" value="10"/>
</dbReference>
<dbReference type="InterPro" id="IPR051061">
    <property type="entry name" value="Zinc_finger_trans_reg"/>
</dbReference>
<dbReference type="FunFam" id="3.30.160.60:FF:001102">
    <property type="entry name" value="Transcription factor IIIA"/>
    <property type="match status" value="1"/>
</dbReference>
<evidence type="ECO:0000256" key="6">
    <source>
        <dbReference type="ARBA" id="ARBA00023015"/>
    </source>
</evidence>
<dbReference type="Gene3D" id="3.30.160.60">
    <property type="entry name" value="Classic Zinc Finger"/>
    <property type="match status" value="7"/>
</dbReference>
<feature type="region of interest" description="Disordered" evidence="10">
    <location>
        <begin position="294"/>
        <end position="314"/>
    </location>
</feature>
<feature type="domain" description="C2H2-type" evidence="11">
    <location>
        <begin position="350"/>
        <end position="376"/>
    </location>
</feature>
<evidence type="ECO:0000313" key="13">
    <source>
        <dbReference type="Proteomes" id="UP000284706"/>
    </source>
</evidence>
<feature type="domain" description="C2H2-type" evidence="11">
    <location>
        <begin position="162"/>
        <end position="194"/>
    </location>
</feature>
<evidence type="ECO:0000256" key="3">
    <source>
        <dbReference type="ARBA" id="ARBA00022737"/>
    </source>
</evidence>